<keyword evidence="1" id="KW-0732">Signal</keyword>
<evidence type="ECO:0000313" key="2">
    <source>
        <dbReference type="EMBL" id="PVX41326.1"/>
    </source>
</evidence>
<dbReference type="AlphaFoldDB" id="A0A2U0TCI0"/>
<gene>
    <name evidence="2" type="ORF">C8D76_10222</name>
</gene>
<proteinExistence type="predicted"/>
<dbReference type="RefSeq" id="WP_116631120.1">
    <property type="nucleotide sequence ID" value="NZ_QENU01000002.1"/>
</dbReference>
<sequence length="61" mass="6279">MKKLAFLLSITAMLAACSSPEPVDPDALPNGIMQPVAGTGAVEGGTFMPEVEQSSMPANMK</sequence>
<evidence type="ECO:0000256" key="1">
    <source>
        <dbReference type="SAM" id="SignalP"/>
    </source>
</evidence>
<name>A0A2U0TCI0_9PAST</name>
<evidence type="ECO:0000313" key="3">
    <source>
        <dbReference type="Proteomes" id="UP000245909"/>
    </source>
</evidence>
<reference evidence="2 3" key="1">
    <citation type="submission" date="2018-05" db="EMBL/GenBank/DDBJ databases">
        <title>Genomic Encyclopedia of Type Strains, Phase IV (KMG-IV): sequencing the most valuable type-strain genomes for metagenomic binning, comparative biology and taxonomic classification.</title>
        <authorList>
            <person name="Goeker M."/>
        </authorList>
    </citation>
    <scope>NUCLEOTIDE SEQUENCE [LARGE SCALE GENOMIC DNA]</scope>
    <source>
        <strain evidence="2 3">DSM 22999</strain>
    </source>
</reference>
<dbReference type="EMBL" id="QENU01000002">
    <property type="protein sequence ID" value="PVX41326.1"/>
    <property type="molecule type" value="Genomic_DNA"/>
</dbReference>
<evidence type="ECO:0008006" key="4">
    <source>
        <dbReference type="Google" id="ProtNLM"/>
    </source>
</evidence>
<accession>A0A2U0TCI0</accession>
<keyword evidence="3" id="KW-1185">Reference proteome</keyword>
<dbReference type="Proteomes" id="UP000245909">
    <property type="component" value="Unassembled WGS sequence"/>
</dbReference>
<protein>
    <recommendedName>
        <fullName evidence="4">Lipoprotein</fullName>
    </recommendedName>
</protein>
<organism evidence="2 3">
    <name type="scientific">Alitibacter langaaensis DSM 22999</name>
    <dbReference type="NCBI Taxonomy" id="1122935"/>
    <lineage>
        <taxon>Bacteria</taxon>
        <taxon>Pseudomonadati</taxon>
        <taxon>Pseudomonadota</taxon>
        <taxon>Gammaproteobacteria</taxon>
        <taxon>Pasteurellales</taxon>
        <taxon>Pasteurellaceae</taxon>
        <taxon>Alitibacter</taxon>
    </lineage>
</organism>
<comment type="caution">
    <text evidence="2">The sequence shown here is derived from an EMBL/GenBank/DDBJ whole genome shotgun (WGS) entry which is preliminary data.</text>
</comment>
<dbReference type="OrthoDB" id="5685103at2"/>
<feature type="signal peptide" evidence="1">
    <location>
        <begin position="1"/>
        <end position="18"/>
    </location>
</feature>
<feature type="chain" id="PRO_5015575913" description="Lipoprotein" evidence="1">
    <location>
        <begin position="19"/>
        <end position="61"/>
    </location>
</feature>
<dbReference type="PROSITE" id="PS51257">
    <property type="entry name" value="PROKAR_LIPOPROTEIN"/>
    <property type="match status" value="1"/>
</dbReference>